<evidence type="ECO:0000256" key="18">
    <source>
        <dbReference type="SAM" id="Phobius"/>
    </source>
</evidence>
<dbReference type="GeneID" id="37029113"/>
<evidence type="ECO:0000256" key="14">
    <source>
        <dbReference type="ARBA" id="ARBA00047682"/>
    </source>
</evidence>
<dbReference type="InterPro" id="IPR008333">
    <property type="entry name" value="Cbr1-like_FAD-bd_dom"/>
</dbReference>
<evidence type="ECO:0000256" key="10">
    <source>
        <dbReference type="ARBA" id="ARBA00023002"/>
    </source>
</evidence>
<dbReference type="CDD" id="cd06183">
    <property type="entry name" value="cyt_b5_reduct_like"/>
    <property type="match status" value="1"/>
</dbReference>
<keyword evidence="12" id="KW-0496">Mitochondrion</keyword>
<evidence type="ECO:0000256" key="6">
    <source>
        <dbReference type="ARBA" id="ARBA00022692"/>
    </source>
</evidence>
<evidence type="ECO:0000256" key="3">
    <source>
        <dbReference type="ARBA" id="ARBA00005156"/>
    </source>
</evidence>
<dbReference type="InterPro" id="IPR017938">
    <property type="entry name" value="Riboflavin_synthase-like_b-brl"/>
</dbReference>
<keyword evidence="5 16" id="KW-0285">Flavoprotein</keyword>
<comment type="subcellular location">
    <subcellularLocation>
        <location evidence="2">Mitochondrion outer membrane</location>
    </subcellularLocation>
</comment>
<organism evidence="20 21">
    <name type="scientific">Jaminaea rosea</name>
    <dbReference type="NCBI Taxonomy" id="1569628"/>
    <lineage>
        <taxon>Eukaryota</taxon>
        <taxon>Fungi</taxon>
        <taxon>Dikarya</taxon>
        <taxon>Basidiomycota</taxon>
        <taxon>Ustilaginomycotina</taxon>
        <taxon>Exobasidiomycetes</taxon>
        <taxon>Microstromatales</taxon>
        <taxon>Microstromatales incertae sedis</taxon>
        <taxon>Jaminaea</taxon>
    </lineage>
</organism>
<keyword evidence="10 17" id="KW-0560">Oxidoreductase</keyword>
<evidence type="ECO:0000256" key="4">
    <source>
        <dbReference type="ARBA" id="ARBA00006105"/>
    </source>
</evidence>
<dbReference type="Gene3D" id="2.40.30.10">
    <property type="entry name" value="Translation factors"/>
    <property type="match status" value="1"/>
</dbReference>
<dbReference type="Pfam" id="PF00175">
    <property type="entry name" value="NAD_binding_1"/>
    <property type="match status" value="1"/>
</dbReference>
<dbReference type="Proteomes" id="UP000245884">
    <property type="component" value="Unassembled WGS sequence"/>
</dbReference>
<evidence type="ECO:0000259" key="19">
    <source>
        <dbReference type="PROSITE" id="PS51384"/>
    </source>
</evidence>
<feature type="binding site" evidence="16">
    <location>
        <position position="160"/>
    </location>
    <ligand>
        <name>FAD</name>
        <dbReference type="ChEBI" id="CHEBI:57692"/>
    </ligand>
</feature>
<dbReference type="InterPro" id="IPR001433">
    <property type="entry name" value="OxRdtase_FAD/NAD-bd"/>
</dbReference>
<accession>A0A316V3V8</accession>
<keyword evidence="13 18" id="KW-0472">Membrane</keyword>
<feature type="transmembrane region" description="Helical" evidence="18">
    <location>
        <begin position="51"/>
        <end position="70"/>
    </location>
</feature>
<dbReference type="GO" id="GO:0090524">
    <property type="term" value="F:cytochrome-b5 reductase activity, acting on NADH"/>
    <property type="evidence" value="ECO:0007669"/>
    <property type="project" value="UniProtKB-EC"/>
</dbReference>
<evidence type="ECO:0000256" key="8">
    <source>
        <dbReference type="ARBA" id="ARBA00022827"/>
    </source>
</evidence>
<evidence type="ECO:0000256" key="16">
    <source>
        <dbReference type="PIRSR" id="PIRSR601834-1"/>
    </source>
</evidence>
<feature type="binding site" evidence="16">
    <location>
        <position position="134"/>
    </location>
    <ligand>
        <name>FAD</name>
        <dbReference type="ChEBI" id="CHEBI:57692"/>
    </ligand>
</feature>
<feature type="binding site" evidence="16">
    <location>
        <position position="136"/>
    </location>
    <ligand>
        <name>FAD</name>
        <dbReference type="ChEBI" id="CHEBI:57692"/>
    </ligand>
</feature>
<keyword evidence="7" id="KW-1000">Mitochondrion outer membrane</keyword>
<dbReference type="SUPFAM" id="SSF52343">
    <property type="entry name" value="Ferredoxin reductase-like, C-terminal NADP-linked domain"/>
    <property type="match status" value="1"/>
</dbReference>
<evidence type="ECO:0000313" key="21">
    <source>
        <dbReference type="Proteomes" id="UP000245884"/>
    </source>
</evidence>
<dbReference type="PANTHER" id="PTHR19370">
    <property type="entry name" value="NADH-CYTOCHROME B5 REDUCTASE"/>
    <property type="match status" value="1"/>
</dbReference>
<dbReference type="Gene3D" id="3.40.50.80">
    <property type="entry name" value="Nucleotide-binding domain of ferredoxin-NADP reductase (FNR) module"/>
    <property type="match status" value="1"/>
</dbReference>
<comment type="pathway">
    <text evidence="3">Protein modification; peptidyl-diphthamide biosynthesis.</text>
</comment>
<dbReference type="PROSITE" id="PS51384">
    <property type="entry name" value="FAD_FR"/>
    <property type="match status" value="1"/>
</dbReference>
<keyword evidence="9 18" id="KW-1133">Transmembrane helix</keyword>
<evidence type="ECO:0000256" key="11">
    <source>
        <dbReference type="ARBA" id="ARBA00023027"/>
    </source>
</evidence>
<keyword evidence="11 17" id="KW-0520">NAD</keyword>
<feature type="binding site" evidence="16">
    <location>
        <position position="151"/>
    </location>
    <ligand>
        <name>FAD</name>
        <dbReference type="ChEBI" id="CHEBI:57692"/>
    </ligand>
</feature>
<keyword evidence="6 18" id="KW-0812">Transmembrane</keyword>
<comment type="cofactor">
    <cofactor evidence="1 16 17">
        <name>FAD</name>
        <dbReference type="ChEBI" id="CHEBI:57692"/>
    </cofactor>
</comment>
<evidence type="ECO:0000256" key="7">
    <source>
        <dbReference type="ARBA" id="ARBA00022787"/>
    </source>
</evidence>
<feature type="domain" description="FAD-binding FR-type" evidence="19">
    <location>
        <begin position="82"/>
        <end position="185"/>
    </location>
</feature>
<protein>
    <recommendedName>
        <fullName evidence="17">NADH-cytochrome b5 reductase</fullName>
        <ecNumber evidence="17">1.6.2.2</ecNumber>
    </recommendedName>
</protein>
<dbReference type="InterPro" id="IPR039261">
    <property type="entry name" value="FNR_nucleotide-bd"/>
</dbReference>
<name>A0A316V3V8_9BASI</name>
<sequence>MSKSQGALIVGAAIGFGCLFSGFKIVGKNYGTKMPVLRDFDAATNFHDPQFAASFVAGLIGSLIVLYFSFAGNKARPILNPKEWQNFNLMERKRISSNTSLYRFRLPRTDNILGLPIGQHISLQAEIDGKNVMRSYTPTSSDDDLGFFDLIVKTYPNGNISKVLDELRIGEPIQVRGPKGQMKYSPDLAKKIGMIAGGTGFTPCLQIIRAALKDPNDKTQIDFIYANVNEEDILLKEELDRLALQHADRFRVIYFLNNPPEGWKGETGFVSKEAIQEKLPGPKEEGIKIMMCGPPPMMKACQKHLEELGYQKPRPVSKLEDQVFCF</sequence>
<dbReference type="FunFam" id="3.40.50.80:FF:000019">
    <property type="entry name" value="NADH-cytochrome b5 reductase"/>
    <property type="match status" value="1"/>
</dbReference>
<evidence type="ECO:0000256" key="5">
    <source>
        <dbReference type="ARBA" id="ARBA00022630"/>
    </source>
</evidence>
<dbReference type="STRING" id="1569628.A0A316V3V8"/>
<evidence type="ECO:0000256" key="1">
    <source>
        <dbReference type="ARBA" id="ARBA00001974"/>
    </source>
</evidence>
<dbReference type="EMBL" id="KZ819662">
    <property type="protein sequence ID" value="PWN30883.1"/>
    <property type="molecule type" value="Genomic_DNA"/>
</dbReference>
<keyword evidence="21" id="KW-1185">Reference proteome</keyword>
<feature type="binding site" evidence="16">
    <location>
        <position position="153"/>
    </location>
    <ligand>
        <name>FAD</name>
        <dbReference type="ChEBI" id="CHEBI:57692"/>
    </ligand>
</feature>
<keyword evidence="8 16" id="KW-0274">FAD</keyword>
<dbReference type="GO" id="GO:0005741">
    <property type="term" value="C:mitochondrial outer membrane"/>
    <property type="evidence" value="ECO:0007669"/>
    <property type="project" value="UniProtKB-SubCell"/>
</dbReference>
<dbReference type="PRINTS" id="PR00371">
    <property type="entry name" value="FPNCR"/>
</dbReference>
<reference evidence="20 21" key="1">
    <citation type="journal article" date="2018" name="Mol. Biol. Evol.">
        <title>Broad Genomic Sampling Reveals a Smut Pathogenic Ancestry of the Fungal Clade Ustilaginomycotina.</title>
        <authorList>
            <person name="Kijpornyongpan T."/>
            <person name="Mondo S.J."/>
            <person name="Barry K."/>
            <person name="Sandor L."/>
            <person name="Lee J."/>
            <person name="Lipzen A."/>
            <person name="Pangilinan J."/>
            <person name="LaButti K."/>
            <person name="Hainaut M."/>
            <person name="Henrissat B."/>
            <person name="Grigoriev I.V."/>
            <person name="Spatafora J.W."/>
            <person name="Aime M.C."/>
        </authorList>
    </citation>
    <scope>NUCLEOTIDE SEQUENCE [LARGE SCALE GENOMIC DNA]</scope>
    <source>
        <strain evidence="20 21">MCA 5214</strain>
    </source>
</reference>
<evidence type="ECO:0000313" key="20">
    <source>
        <dbReference type="EMBL" id="PWN30883.1"/>
    </source>
</evidence>
<feature type="transmembrane region" description="Helical" evidence="18">
    <location>
        <begin position="7"/>
        <end position="27"/>
    </location>
</feature>
<dbReference type="AlphaFoldDB" id="A0A316V3V8"/>
<dbReference type="InterPro" id="IPR001834">
    <property type="entry name" value="CBR-like"/>
</dbReference>
<dbReference type="PANTHER" id="PTHR19370:SF184">
    <property type="entry name" value="NADH-CYTOCHROME B5 REDUCTASE-LIKE"/>
    <property type="match status" value="1"/>
</dbReference>
<evidence type="ECO:0000256" key="9">
    <source>
        <dbReference type="ARBA" id="ARBA00022989"/>
    </source>
</evidence>
<dbReference type="SUPFAM" id="SSF63380">
    <property type="entry name" value="Riboflavin synthase domain-like"/>
    <property type="match status" value="1"/>
</dbReference>
<comment type="catalytic activity">
    <reaction evidence="15">
        <text>2 Fe(3+)-[Dph3] + NADH = 2 Fe(2+)-[Dph3] + NAD(+) + H(+)</text>
        <dbReference type="Rhea" id="RHEA:71231"/>
        <dbReference type="Rhea" id="RHEA-COMP:18002"/>
        <dbReference type="Rhea" id="RHEA-COMP:18003"/>
        <dbReference type="ChEBI" id="CHEBI:15378"/>
        <dbReference type="ChEBI" id="CHEBI:29033"/>
        <dbReference type="ChEBI" id="CHEBI:29034"/>
        <dbReference type="ChEBI" id="CHEBI:57540"/>
        <dbReference type="ChEBI" id="CHEBI:57945"/>
        <dbReference type="ChEBI" id="CHEBI:83228"/>
    </reaction>
    <physiologicalReaction direction="left-to-right" evidence="15">
        <dbReference type="Rhea" id="RHEA:71232"/>
    </physiologicalReaction>
</comment>
<evidence type="ECO:0000256" key="13">
    <source>
        <dbReference type="ARBA" id="ARBA00023136"/>
    </source>
</evidence>
<comment type="catalytic activity">
    <reaction evidence="14 17">
        <text>2 Fe(III)-[cytochrome b5] + NADH = 2 Fe(II)-[cytochrome b5] + NAD(+) + H(+)</text>
        <dbReference type="Rhea" id="RHEA:46680"/>
        <dbReference type="Rhea" id="RHEA-COMP:10438"/>
        <dbReference type="Rhea" id="RHEA-COMP:10439"/>
        <dbReference type="ChEBI" id="CHEBI:15378"/>
        <dbReference type="ChEBI" id="CHEBI:29033"/>
        <dbReference type="ChEBI" id="CHEBI:29034"/>
        <dbReference type="ChEBI" id="CHEBI:57540"/>
        <dbReference type="ChEBI" id="CHEBI:57945"/>
        <dbReference type="EC" id="1.6.2.2"/>
    </reaction>
</comment>
<dbReference type="InterPro" id="IPR017927">
    <property type="entry name" value="FAD-bd_FR_type"/>
</dbReference>
<dbReference type="FunFam" id="2.40.30.10:FF:000032">
    <property type="entry name" value="NADH-cytochrome b5 reductase"/>
    <property type="match status" value="1"/>
</dbReference>
<dbReference type="OrthoDB" id="432685at2759"/>
<dbReference type="PROSITE" id="PS51257">
    <property type="entry name" value="PROKAR_LIPOPROTEIN"/>
    <property type="match status" value="1"/>
</dbReference>
<feature type="binding site" evidence="16">
    <location>
        <position position="161"/>
    </location>
    <ligand>
        <name>FAD</name>
        <dbReference type="ChEBI" id="CHEBI:57692"/>
    </ligand>
</feature>
<dbReference type="Pfam" id="PF00970">
    <property type="entry name" value="FAD_binding_6"/>
    <property type="match status" value="1"/>
</dbReference>
<dbReference type="EC" id="1.6.2.2" evidence="17"/>
<evidence type="ECO:0000256" key="12">
    <source>
        <dbReference type="ARBA" id="ARBA00023128"/>
    </source>
</evidence>
<evidence type="ECO:0000256" key="17">
    <source>
        <dbReference type="RuleBase" id="RU361226"/>
    </source>
</evidence>
<feature type="binding site" evidence="16">
    <location>
        <position position="202"/>
    </location>
    <ligand>
        <name>FAD</name>
        <dbReference type="ChEBI" id="CHEBI:57692"/>
    </ligand>
</feature>
<evidence type="ECO:0000256" key="2">
    <source>
        <dbReference type="ARBA" id="ARBA00004294"/>
    </source>
</evidence>
<comment type="similarity">
    <text evidence="4 17">Belongs to the flavoprotein pyridine nucleotide cytochrome reductase family.</text>
</comment>
<dbReference type="InterPro" id="IPR001709">
    <property type="entry name" value="Flavoprot_Pyr_Nucl_cyt_Rdtase"/>
</dbReference>
<dbReference type="RefSeq" id="XP_025365495.1">
    <property type="nucleotide sequence ID" value="XM_025507290.1"/>
</dbReference>
<gene>
    <name evidence="20" type="ORF">BDZ90DRAFT_236222</name>
</gene>
<dbReference type="PRINTS" id="PR00406">
    <property type="entry name" value="CYTB5RDTASE"/>
</dbReference>
<evidence type="ECO:0000256" key="15">
    <source>
        <dbReference type="ARBA" id="ARBA00049138"/>
    </source>
</evidence>
<proteinExistence type="inferred from homology"/>